<dbReference type="GO" id="GO:0042981">
    <property type="term" value="P:regulation of apoptotic process"/>
    <property type="evidence" value="ECO:0007669"/>
    <property type="project" value="InterPro"/>
</dbReference>
<accession>A0A665T9K4</accession>
<dbReference type="InterPro" id="IPR029071">
    <property type="entry name" value="Ubiquitin-like_domsf"/>
</dbReference>
<name>A0A665T9K4_ECHNA</name>
<sequence>MFLTVYLSNNDQHFSEVPITPETLCRDVVELCKEPGEADCYLAETWRGSGGRPQSPKCIHHRMMEVLQRWGQQRGEVRYLLHHQRPPGRDSGTKHLVQTGRPLSAPRVDVTLGELQDLATRQQQQINAQQQMLASKEQRLQYLQLQDQRQQQEASDQERLRQLRENAHNQEAKLRRVRALRGQVEQKRLSNSKLVEEIEQMTSLFQQKQRELLVAVARVEELSDQLEELKKDDNVFFLSCRWRGPHRPERCLWFGHPATCPLSDQSHC</sequence>
<evidence type="ECO:0000256" key="5">
    <source>
        <dbReference type="SAM" id="Coils"/>
    </source>
</evidence>
<comment type="subcellular location">
    <subcellularLocation>
        <location evidence="1">Nucleus</location>
    </subcellularLocation>
</comment>
<dbReference type="PANTHER" id="PTHR24131">
    <property type="entry name" value="APOPTOSIS-STIMULATING OF P53 PROTEIN"/>
    <property type="match status" value="1"/>
</dbReference>
<dbReference type="Ensembl" id="ENSENLT00000003659.1">
    <property type="protein sequence ID" value="ENSENLP00000003473.1"/>
    <property type="gene ID" value="ENSENLG00000001659.1"/>
</dbReference>
<dbReference type="Pfam" id="PF21712">
    <property type="entry name" value="RASSF8-10_RA"/>
    <property type="match status" value="1"/>
</dbReference>
<dbReference type="OMA" id="ANPEVPC"/>
<keyword evidence="3" id="KW-0040">ANK repeat</keyword>
<feature type="coiled-coil region" evidence="5">
    <location>
        <begin position="112"/>
        <end position="232"/>
    </location>
</feature>
<dbReference type="Proteomes" id="UP000472264">
    <property type="component" value="Chromosome 1"/>
</dbReference>
<evidence type="ECO:0000313" key="8">
    <source>
        <dbReference type="Proteomes" id="UP000472264"/>
    </source>
</evidence>
<evidence type="ECO:0000256" key="3">
    <source>
        <dbReference type="ARBA" id="ARBA00023043"/>
    </source>
</evidence>
<evidence type="ECO:0000256" key="2">
    <source>
        <dbReference type="ARBA" id="ARBA00022737"/>
    </source>
</evidence>
<keyword evidence="5" id="KW-0175">Coiled coil</keyword>
<dbReference type="PANTHER" id="PTHR24131:SF16">
    <property type="entry name" value="TUMOR PROTEIN P53 BINDING PROTEIN, 2 ISOFORM X1"/>
    <property type="match status" value="1"/>
</dbReference>
<proteinExistence type="predicted"/>
<keyword evidence="4" id="KW-0539">Nucleus</keyword>
<dbReference type="GO" id="GO:0005634">
    <property type="term" value="C:nucleus"/>
    <property type="evidence" value="ECO:0007669"/>
    <property type="project" value="UniProtKB-SubCell"/>
</dbReference>
<keyword evidence="8" id="KW-1185">Reference proteome</keyword>
<evidence type="ECO:0000256" key="1">
    <source>
        <dbReference type="ARBA" id="ARBA00004123"/>
    </source>
</evidence>
<dbReference type="InterPro" id="IPR047163">
    <property type="entry name" value="ASPP1/2"/>
</dbReference>
<dbReference type="AlphaFoldDB" id="A0A665T9K4"/>
<reference evidence="7" key="2">
    <citation type="submission" date="2025-08" db="UniProtKB">
        <authorList>
            <consortium name="Ensembl"/>
        </authorList>
    </citation>
    <scope>IDENTIFICATION</scope>
</reference>
<keyword evidence="2" id="KW-0677">Repeat</keyword>
<dbReference type="InterPro" id="IPR048945">
    <property type="entry name" value="RASSF8/10_RA"/>
</dbReference>
<dbReference type="GO" id="GO:0002039">
    <property type="term" value="F:p53 binding"/>
    <property type="evidence" value="ECO:0007669"/>
    <property type="project" value="InterPro"/>
</dbReference>
<evidence type="ECO:0000256" key="4">
    <source>
        <dbReference type="ARBA" id="ARBA00023242"/>
    </source>
</evidence>
<protein>
    <recommendedName>
        <fullName evidence="6">Ras association domain-containing protein</fullName>
    </recommendedName>
</protein>
<dbReference type="InParanoid" id="A0A665T9K4"/>
<evidence type="ECO:0000313" key="7">
    <source>
        <dbReference type="Ensembl" id="ENSENLP00000003473.1"/>
    </source>
</evidence>
<evidence type="ECO:0000259" key="6">
    <source>
        <dbReference type="Pfam" id="PF21712"/>
    </source>
</evidence>
<feature type="domain" description="Ras association" evidence="6">
    <location>
        <begin position="1"/>
        <end position="83"/>
    </location>
</feature>
<dbReference type="SUPFAM" id="SSF54236">
    <property type="entry name" value="Ubiquitin-like"/>
    <property type="match status" value="1"/>
</dbReference>
<organism evidence="7 8">
    <name type="scientific">Echeneis naucrates</name>
    <name type="common">Live sharksucker</name>
    <dbReference type="NCBI Taxonomy" id="173247"/>
    <lineage>
        <taxon>Eukaryota</taxon>
        <taxon>Metazoa</taxon>
        <taxon>Chordata</taxon>
        <taxon>Craniata</taxon>
        <taxon>Vertebrata</taxon>
        <taxon>Euteleostomi</taxon>
        <taxon>Actinopterygii</taxon>
        <taxon>Neopterygii</taxon>
        <taxon>Teleostei</taxon>
        <taxon>Neoteleostei</taxon>
        <taxon>Acanthomorphata</taxon>
        <taxon>Carangaria</taxon>
        <taxon>Carangiformes</taxon>
        <taxon>Echeneidae</taxon>
        <taxon>Echeneis</taxon>
    </lineage>
</organism>
<reference evidence="7" key="3">
    <citation type="submission" date="2025-09" db="UniProtKB">
        <authorList>
            <consortium name="Ensembl"/>
        </authorList>
    </citation>
    <scope>IDENTIFICATION</scope>
</reference>
<dbReference type="Gene3D" id="3.10.20.90">
    <property type="entry name" value="Phosphatidylinositol 3-kinase Catalytic Subunit, Chain A, domain 1"/>
    <property type="match status" value="1"/>
</dbReference>
<reference evidence="7" key="1">
    <citation type="submission" date="2021-04" db="EMBL/GenBank/DDBJ databases">
        <authorList>
            <consortium name="Wellcome Sanger Institute Data Sharing"/>
        </authorList>
    </citation>
    <scope>NUCLEOTIDE SEQUENCE [LARGE SCALE GENOMIC DNA]</scope>
</reference>